<dbReference type="InterPro" id="IPR002833">
    <property type="entry name" value="PTH2"/>
</dbReference>
<dbReference type="FunFam" id="3.40.1490.10:FF:000002">
    <property type="entry name" value="Peptidyl-tRNA hydrolase 2, mitochondrial"/>
    <property type="match status" value="1"/>
</dbReference>
<proteinExistence type="inferred from homology"/>
<dbReference type="PANTHER" id="PTHR12649">
    <property type="entry name" value="PEPTIDYL-TRNA HYDROLASE 2"/>
    <property type="match status" value="1"/>
</dbReference>
<evidence type="ECO:0000256" key="3">
    <source>
        <dbReference type="ARBA" id="ARBA00038050"/>
    </source>
</evidence>
<comment type="caution">
    <text evidence="7">The sequence shown here is derived from an EMBL/GenBank/DDBJ whole genome shotgun (WGS) entry which is preliminary data.</text>
</comment>
<evidence type="ECO:0000256" key="4">
    <source>
        <dbReference type="ARBA" id="ARBA00048707"/>
    </source>
</evidence>
<evidence type="ECO:0000256" key="1">
    <source>
        <dbReference type="ARBA" id="ARBA00013260"/>
    </source>
</evidence>
<evidence type="ECO:0000259" key="6">
    <source>
        <dbReference type="PROSITE" id="PS50030"/>
    </source>
</evidence>
<comment type="similarity">
    <text evidence="3">Belongs to the PTH2 family.</text>
</comment>
<reference evidence="7 8" key="1">
    <citation type="submission" date="2024-08" db="EMBL/GenBank/DDBJ databases">
        <title>Gnathostoma spinigerum genome.</title>
        <authorList>
            <person name="Gonzalez-Bertolin B."/>
            <person name="Monzon S."/>
            <person name="Zaballos A."/>
            <person name="Jimenez P."/>
            <person name="Dekumyoy P."/>
            <person name="Varona S."/>
            <person name="Cuesta I."/>
            <person name="Sumanam S."/>
            <person name="Adisakwattana P."/>
            <person name="Gasser R.B."/>
            <person name="Hernandez-Gonzalez A."/>
            <person name="Young N.D."/>
            <person name="Perteguer M.J."/>
        </authorList>
    </citation>
    <scope>NUCLEOTIDE SEQUENCE [LARGE SCALE GENOMIC DNA]</scope>
    <source>
        <strain evidence="7">AL3</strain>
        <tissue evidence="7">Liver</tissue>
    </source>
</reference>
<feature type="domain" description="UBA" evidence="6">
    <location>
        <begin position="138"/>
        <end position="188"/>
    </location>
</feature>
<feature type="compositionally biased region" description="Polar residues" evidence="5">
    <location>
        <begin position="75"/>
        <end position="94"/>
    </location>
</feature>
<comment type="catalytic activity">
    <reaction evidence="4">
        <text>an N-acyl-L-alpha-aminoacyl-tRNA + H2O = an N-acyl-L-amino acid + a tRNA + H(+)</text>
        <dbReference type="Rhea" id="RHEA:54448"/>
        <dbReference type="Rhea" id="RHEA-COMP:10123"/>
        <dbReference type="Rhea" id="RHEA-COMP:13883"/>
        <dbReference type="ChEBI" id="CHEBI:15377"/>
        <dbReference type="ChEBI" id="CHEBI:15378"/>
        <dbReference type="ChEBI" id="CHEBI:59874"/>
        <dbReference type="ChEBI" id="CHEBI:78442"/>
        <dbReference type="ChEBI" id="CHEBI:138191"/>
        <dbReference type="EC" id="3.1.1.29"/>
    </reaction>
</comment>
<feature type="region of interest" description="Disordered" evidence="5">
    <location>
        <begin position="1"/>
        <end position="35"/>
    </location>
</feature>
<gene>
    <name evidence="7" type="ORF">AB6A40_007666</name>
</gene>
<evidence type="ECO:0000256" key="2">
    <source>
        <dbReference type="ARBA" id="ARBA00022801"/>
    </source>
</evidence>
<dbReference type="SUPFAM" id="SSF46934">
    <property type="entry name" value="UBA-like"/>
    <property type="match status" value="1"/>
</dbReference>
<dbReference type="SUPFAM" id="SSF102462">
    <property type="entry name" value="Peptidyl-tRNA hydrolase II"/>
    <property type="match status" value="1"/>
</dbReference>
<sequence>MSEGFPNEASDRSLEPHIATGETPPAPPDIIQQPLVSVGRIDREASHIVSDPTVHVVCDPSTQEIDFDPSRAVSDPQTSGPHNSTPPTEPTAQAQLPDIPRVSGFSTAELSRSAQSNPSDPVQLPYEVFSSDVVCNHPVDPQVSSCVDTALLTDILSIGFEEPIATLALLRTKAIGTLEAAVEWILDHSNASDSDLDEEEMGGVQSTALAATKSYKMAFVVNTSLKMGVGKLAAQVGHATLGVYRLAENNEQGQIALLGWKVRGEMKVVLKGHSMEQLLDLFKQAKDLDLFAYLVSDAGRTQIPAGSVTVLGIFGETEMVDQVTGSLKLL</sequence>
<dbReference type="CDD" id="cd02430">
    <property type="entry name" value="PTH2"/>
    <property type="match status" value="1"/>
</dbReference>
<dbReference type="Proteomes" id="UP001608902">
    <property type="component" value="Unassembled WGS sequence"/>
</dbReference>
<dbReference type="EMBL" id="JBGFUD010006380">
    <property type="protein sequence ID" value="MFH4980957.1"/>
    <property type="molecule type" value="Genomic_DNA"/>
</dbReference>
<keyword evidence="8" id="KW-1185">Reference proteome</keyword>
<evidence type="ECO:0000313" key="8">
    <source>
        <dbReference type="Proteomes" id="UP001608902"/>
    </source>
</evidence>
<feature type="region of interest" description="Disordered" evidence="5">
    <location>
        <begin position="64"/>
        <end position="98"/>
    </location>
</feature>
<dbReference type="PANTHER" id="PTHR12649:SF11">
    <property type="entry name" value="PEPTIDYL-TRNA HYDROLASE 2, MITOCHONDRIAL"/>
    <property type="match status" value="1"/>
</dbReference>
<dbReference type="GO" id="GO:0004045">
    <property type="term" value="F:peptidyl-tRNA hydrolase activity"/>
    <property type="evidence" value="ECO:0007669"/>
    <property type="project" value="UniProtKB-EC"/>
</dbReference>
<name>A0ABD6EWA2_9BILA</name>
<dbReference type="InterPro" id="IPR015940">
    <property type="entry name" value="UBA"/>
</dbReference>
<dbReference type="Pfam" id="PF22562">
    <property type="entry name" value="UBA_7"/>
    <property type="match status" value="1"/>
</dbReference>
<dbReference type="InterPro" id="IPR009060">
    <property type="entry name" value="UBA-like_sf"/>
</dbReference>
<dbReference type="Gene3D" id="3.40.1490.10">
    <property type="entry name" value="Bit1"/>
    <property type="match status" value="1"/>
</dbReference>
<evidence type="ECO:0000313" key="7">
    <source>
        <dbReference type="EMBL" id="MFH4980957.1"/>
    </source>
</evidence>
<keyword evidence="2" id="KW-0378">Hydrolase</keyword>
<organism evidence="7 8">
    <name type="scientific">Gnathostoma spinigerum</name>
    <dbReference type="NCBI Taxonomy" id="75299"/>
    <lineage>
        <taxon>Eukaryota</taxon>
        <taxon>Metazoa</taxon>
        <taxon>Ecdysozoa</taxon>
        <taxon>Nematoda</taxon>
        <taxon>Chromadorea</taxon>
        <taxon>Rhabditida</taxon>
        <taxon>Spirurina</taxon>
        <taxon>Gnathostomatomorpha</taxon>
        <taxon>Gnathostomatoidea</taxon>
        <taxon>Gnathostomatidae</taxon>
        <taxon>Gnathostoma</taxon>
    </lineage>
</organism>
<dbReference type="PROSITE" id="PS50030">
    <property type="entry name" value="UBA"/>
    <property type="match status" value="1"/>
</dbReference>
<protein>
    <recommendedName>
        <fullName evidence="1">peptidyl-tRNA hydrolase</fullName>
        <ecNumber evidence="1">3.1.1.29</ecNumber>
    </recommendedName>
</protein>
<evidence type="ECO:0000256" key="5">
    <source>
        <dbReference type="SAM" id="MobiDB-lite"/>
    </source>
</evidence>
<dbReference type="AlphaFoldDB" id="A0ABD6EWA2"/>
<accession>A0ABD6EWA2</accession>
<dbReference type="Gene3D" id="1.10.8.10">
    <property type="entry name" value="DNA helicase RuvA subunit, C-terminal domain"/>
    <property type="match status" value="1"/>
</dbReference>
<dbReference type="EC" id="3.1.1.29" evidence="1"/>
<dbReference type="InterPro" id="IPR023476">
    <property type="entry name" value="Pep_tRNA_hydro_II_dom_sf"/>
</dbReference>
<dbReference type="NCBIfam" id="TIGR00283">
    <property type="entry name" value="arch_pth2"/>
    <property type="match status" value="1"/>
</dbReference>
<dbReference type="Pfam" id="PF01981">
    <property type="entry name" value="PTH2"/>
    <property type="match status" value="1"/>
</dbReference>